<dbReference type="PANTHER" id="PTHR34219:SF1">
    <property type="entry name" value="PEPSY DOMAIN-CONTAINING PROTEIN"/>
    <property type="match status" value="1"/>
</dbReference>
<organism evidence="2">
    <name type="scientific">Erwinia amylovora ATCC BAA-2158</name>
    <dbReference type="NCBI Taxonomy" id="889211"/>
    <lineage>
        <taxon>Bacteria</taxon>
        <taxon>Pseudomonadati</taxon>
        <taxon>Pseudomonadota</taxon>
        <taxon>Gammaproteobacteria</taxon>
        <taxon>Enterobacterales</taxon>
        <taxon>Erwiniaceae</taxon>
        <taxon>Erwinia</taxon>
    </lineage>
</organism>
<dbReference type="EMBL" id="FR719195">
    <property type="protein sequence ID" value="CBX81936.1"/>
    <property type="molecule type" value="Genomic_DNA"/>
</dbReference>
<feature type="transmembrane region" description="Helical" evidence="1">
    <location>
        <begin position="34"/>
        <end position="55"/>
    </location>
</feature>
<keyword evidence="1" id="KW-1133">Transmembrane helix</keyword>
<feature type="transmembrane region" description="Helical" evidence="1">
    <location>
        <begin position="437"/>
        <end position="462"/>
    </location>
</feature>
<name>E5B8Y1_ERWAM</name>
<sequence>MEESMSEQIRHASTHATSSRSGLPALLRRLHFDIGLFIAPFIFIAAFTGTLYVMTPQLEKVLYQRQLLTSSSGADQPLSAQVARASEFIGTDVKIAAVRPAPQQGETTRVMFYRADLGPSETRAVFIDPKTLEVRGIMTVYGTSGILPLRTWLDYLHRNLLLGDVGRVYSELAASWLWVTALGGALLWVSNRAARRKSASPHSTPARRLARFRQWHTAVGLTLLVGMVFFSATGLTWSRWAGDNISLLRSHFGWLTPVVNTALHPAPAMAMAMAMDEHAEHQGHSQIMHDGVRIFPYQFDAVLHAARAAGIDAAKLEIRPAYRADRAWTVSETDHRWPTQVDSVAVDPQNNAIVDKVGFAQFGLLARLTRWGVDAHMGVLFGIANQLVLALFGLGLCLMIAIGYRMWWLRRPGPGETSPFATLLGCWRQLTPGIRLMLLMLTGFVAVSLPVMGVSLLILLVIDRWRWQRSIK</sequence>
<dbReference type="InterPro" id="IPR005625">
    <property type="entry name" value="PepSY-ass_TM"/>
</dbReference>
<proteinExistence type="predicted"/>
<protein>
    <submittedName>
        <fullName evidence="2">Putative integral membrane protein</fullName>
    </submittedName>
</protein>
<feature type="transmembrane region" description="Helical" evidence="1">
    <location>
        <begin position="387"/>
        <end position="407"/>
    </location>
</feature>
<reference evidence="2" key="1">
    <citation type="journal article" date="2011" name="J. Bacteriol.">
        <title>Genome Sequence of an Erwinia amylovora Strain with Pathogenicity Restricted to Rubus Plants.</title>
        <authorList>
            <person name="Powney R."/>
            <person name="Smits T.H."/>
            <person name="Sawbridge T."/>
            <person name="Frey B."/>
            <person name="Blom J."/>
            <person name="Frey J.E."/>
            <person name="Plummer K.M."/>
            <person name="Beer S.V."/>
            <person name="Luck J."/>
            <person name="Duffy B."/>
            <person name="Rodoni B."/>
        </authorList>
    </citation>
    <scope>NUCLEOTIDE SEQUENCE</scope>
    <source>
        <strain evidence="2">ATCC BAA-2158</strain>
    </source>
</reference>
<feature type="transmembrane region" description="Helical" evidence="1">
    <location>
        <begin position="215"/>
        <end position="240"/>
    </location>
</feature>
<dbReference type="AlphaFoldDB" id="E5B8Y1"/>
<keyword evidence="1" id="KW-0472">Membrane</keyword>
<dbReference type="PANTHER" id="PTHR34219">
    <property type="entry name" value="IRON-REGULATED INNER MEMBRANE PROTEIN-RELATED"/>
    <property type="match status" value="1"/>
</dbReference>
<evidence type="ECO:0000313" key="2">
    <source>
        <dbReference type="EMBL" id="CBX81936.1"/>
    </source>
</evidence>
<dbReference type="Pfam" id="PF03929">
    <property type="entry name" value="PepSY_TM"/>
    <property type="match status" value="1"/>
</dbReference>
<keyword evidence="1" id="KW-0812">Transmembrane</keyword>
<feature type="transmembrane region" description="Helical" evidence="1">
    <location>
        <begin position="173"/>
        <end position="194"/>
    </location>
</feature>
<accession>E5B8Y1</accession>
<evidence type="ECO:0000256" key="1">
    <source>
        <dbReference type="SAM" id="Phobius"/>
    </source>
</evidence>
<gene>
    <name evidence="2" type="primary">piuB</name>
    <name evidence="2" type="ORF">EAIL5_3116</name>
</gene>
<feature type="transmembrane region" description="Helical" evidence="1">
    <location>
        <begin position="252"/>
        <end position="274"/>
    </location>
</feature>